<dbReference type="PANTHER" id="PTHR11358">
    <property type="entry name" value="ARGINASE/AGMATINASE"/>
    <property type="match status" value="1"/>
</dbReference>
<dbReference type="GO" id="GO:0008783">
    <property type="term" value="F:agmatinase activity"/>
    <property type="evidence" value="ECO:0007669"/>
    <property type="project" value="TreeGrafter"/>
</dbReference>
<dbReference type="Gene3D" id="3.40.800.10">
    <property type="entry name" value="Ureohydrolase domain"/>
    <property type="match status" value="1"/>
</dbReference>
<keyword evidence="1" id="KW-0479">Metal-binding</keyword>
<evidence type="ECO:0000313" key="5">
    <source>
        <dbReference type="Proteomes" id="UP001310022"/>
    </source>
</evidence>
<evidence type="ECO:0000256" key="2">
    <source>
        <dbReference type="ARBA" id="ARBA00022801"/>
    </source>
</evidence>
<organism evidence="4 5">
    <name type="scientific">Persicobacter diffluens</name>
    <dbReference type="NCBI Taxonomy" id="981"/>
    <lineage>
        <taxon>Bacteria</taxon>
        <taxon>Pseudomonadati</taxon>
        <taxon>Bacteroidota</taxon>
        <taxon>Cytophagia</taxon>
        <taxon>Cytophagales</taxon>
        <taxon>Persicobacteraceae</taxon>
        <taxon>Persicobacter</taxon>
    </lineage>
</organism>
<keyword evidence="2" id="KW-0378">Hydrolase</keyword>
<dbReference type="AlphaFoldDB" id="A0AAN4VZN9"/>
<sequence length="387" mass="44363">MLNFELFLSPIPEPFFGEDISFAKNTIGEQIQIFRHQFPSLEEVDIAFIGIEENGGDESNMGVSQAPMEIRKKLYRLKKGANPYRIADLGNIRNGLDPEETCGRLREVCAMLLHHNILPLIFGGTHDFTVGQYQAYLSEEKKVSLLNIDAFLDLTNDTEVPFNRNFLQKIILQTPNILDNFAHLAYQTYLCDPEELEKLQSLSFDTIRLGDARADIKAMEPIIRSTQLLSFDVAAIRSSDAPGSTYAQPFGLTGEEACQICWYAGINNDMSSIGFYEYNPFEDDDQMKTASVIATMIWYFIEGFYNRKNEAEFESQDFMQYLVKIDIHDEPIKFYKSLISGKWWVEVPNPNPGKPRFWRVPCGYSDYQQAVHGELPDRWFVTLSRNA</sequence>
<reference evidence="4 5" key="1">
    <citation type="submission" date="2021-12" db="EMBL/GenBank/DDBJ databases">
        <title>Genome sequencing of bacteria with rrn-lacking chromosome and rrn-plasmid.</title>
        <authorList>
            <person name="Anda M."/>
            <person name="Iwasaki W."/>
        </authorList>
    </citation>
    <scope>NUCLEOTIDE SEQUENCE [LARGE SCALE GENOMIC DNA]</scope>
    <source>
        <strain evidence="4 5">NBRC 15940</strain>
    </source>
</reference>
<proteinExistence type="inferred from homology"/>
<comment type="similarity">
    <text evidence="3">Belongs to the arginase family.</text>
</comment>
<dbReference type="InterPro" id="IPR006035">
    <property type="entry name" value="Ureohydrolase"/>
</dbReference>
<dbReference type="Pfam" id="PF00491">
    <property type="entry name" value="Arginase"/>
    <property type="match status" value="1"/>
</dbReference>
<dbReference type="InterPro" id="IPR023696">
    <property type="entry name" value="Ureohydrolase_dom_sf"/>
</dbReference>
<dbReference type="RefSeq" id="WP_338237518.1">
    <property type="nucleotide sequence ID" value="NZ_BQKE01000001.1"/>
</dbReference>
<dbReference type="PANTHER" id="PTHR11358:SF26">
    <property type="entry name" value="GUANIDINO ACID HYDROLASE, MITOCHONDRIAL"/>
    <property type="match status" value="1"/>
</dbReference>
<comment type="caution">
    <text evidence="4">The sequence shown here is derived from an EMBL/GenBank/DDBJ whole genome shotgun (WGS) entry which is preliminary data.</text>
</comment>
<dbReference type="Proteomes" id="UP001310022">
    <property type="component" value="Unassembled WGS sequence"/>
</dbReference>
<dbReference type="GO" id="GO:0033389">
    <property type="term" value="P:putrescine biosynthetic process from arginine, via agmatine"/>
    <property type="evidence" value="ECO:0007669"/>
    <property type="project" value="TreeGrafter"/>
</dbReference>
<dbReference type="SUPFAM" id="SSF52768">
    <property type="entry name" value="Arginase/deacetylase"/>
    <property type="match status" value="1"/>
</dbReference>
<gene>
    <name evidence="4" type="primary">fjo29</name>
    <name evidence="4" type="ORF">PEDI_27310</name>
</gene>
<evidence type="ECO:0000313" key="4">
    <source>
        <dbReference type="EMBL" id="GJM62179.1"/>
    </source>
</evidence>
<dbReference type="EMBL" id="BQKE01000001">
    <property type="protein sequence ID" value="GJM62179.1"/>
    <property type="molecule type" value="Genomic_DNA"/>
</dbReference>
<evidence type="ECO:0000256" key="1">
    <source>
        <dbReference type="ARBA" id="ARBA00022723"/>
    </source>
</evidence>
<evidence type="ECO:0000256" key="3">
    <source>
        <dbReference type="PROSITE-ProRule" id="PRU00742"/>
    </source>
</evidence>
<dbReference type="PROSITE" id="PS51409">
    <property type="entry name" value="ARGINASE_2"/>
    <property type="match status" value="1"/>
</dbReference>
<dbReference type="CDD" id="cd09988">
    <property type="entry name" value="Formimidoylglutamase"/>
    <property type="match status" value="1"/>
</dbReference>
<keyword evidence="5" id="KW-1185">Reference proteome</keyword>
<protein>
    <submittedName>
        <fullName evidence="4">Arginase</fullName>
    </submittedName>
</protein>
<name>A0AAN4VZN9_9BACT</name>
<dbReference type="GO" id="GO:0046872">
    <property type="term" value="F:metal ion binding"/>
    <property type="evidence" value="ECO:0007669"/>
    <property type="project" value="UniProtKB-KW"/>
</dbReference>
<accession>A0AAN4VZN9</accession>